<dbReference type="Gene3D" id="2.115.10.20">
    <property type="entry name" value="Glycosyl hydrolase domain, family 43"/>
    <property type="match status" value="2"/>
</dbReference>
<evidence type="ECO:0000313" key="5">
    <source>
        <dbReference type="Proteomes" id="UP000177596"/>
    </source>
</evidence>
<dbReference type="GO" id="GO:0016757">
    <property type="term" value="F:glycosyltransferase activity"/>
    <property type="evidence" value="ECO:0007669"/>
    <property type="project" value="UniProtKB-KW"/>
</dbReference>
<evidence type="ECO:0000313" key="4">
    <source>
        <dbReference type="EMBL" id="OGM88299.1"/>
    </source>
</evidence>
<sequence>MKTAFFKALGVASFDEKIFICYQSNENKPDEFNVDYSKDGKEFIHLSGSAHIETASGNIPIQNLSFFRFTKTQDVYNIYYLSEFEGRDYLEHATSLDFVLWRNVNRLFPITEPATQIPYYEEEGKEVIFFGGRSLNIGLSENGNVWNIKKIEMPEGRFTIGAVKEGKEGPLLIYFQNTSHEGHNHYSVSTVLLDKEDPTKVLWKTDKAVWYQPQEWINQKVEPVGIVDFAGTFISYWERPGEGVYCVTHNDLEKYANEKSNLPHAELIRNVGNPILLPRPGKIWESKQVFNAAAVYHNDSVHLLYRAVGDHDTSVLGYAVSRDGFGIDERSEKPAYVPRASFEHSLIGKKNKTGSSPFESGGGGYGGIEDPRITKIDDNFYLTYVAFDGSSPPRIALSYISVKNFEDKNWNKWSDPVLISPPGVVDKNACILPEKIDGKYVIFHRIYPDILIDMVDSLDFDGESNWLKGQLRIHPRPDYWDSNKVGMGPPPIKTKDGWLAIYQAVGFQDNSRYKIGAMLLDIEDPSKVLYRCSHPILEPETYYENGGFKAGVVYPCGAVVIENTLIVYYGGSDTYLAAATADLDQFLDELMFDNSPHLDPITLGATVKFNAEINQIV</sequence>
<protein>
    <recommendedName>
        <fullName evidence="6">Glycosidase</fullName>
    </recommendedName>
</protein>
<dbReference type="Pfam" id="PF04041">
    <property type="entry name" value="Glyco_hydro_130"/>
    <property type="match status" value="1"/>
</dbReference>
<comment type="similarity">
    <text evidence="3">Belongs to the glycosyl hydrolase 130 family.</text>
</comment>
<dbReference type="PANTHER" id="PTHR34106:SF5">
    <property type="entry name" value="GLYCOSIDASE"/>
    <property type="match status" value="1"/>
</dbReference>
<proteinExistence type="inferred from homology"/>
<dbReference type="Proteomes" id="UP000177596">
    <property type="component" value="Unassembled WGS sequence"/>
</dbReference>
<evidence type="ECO:0000256" key="1">
    <source>
        <dbReference type="ARBA" id="ARBA00022676"/>
    </source>
</evidence>
<dbReference type="InterPro" id="IPR023296">
    <property type="entry name" value="Glyco_hydro_beta-prop_sf"/>
</dbReference>
<dbReference type="AlphaFoldDB" id="A0A1F8DJX2"/>
<comment type="caution">
    <text evidence="4">The sequence shown here is derived from an EMBL/GenBank/DDBJ whole genome shotgun (WGS) entry which is preliminary data.</text>
</comment>
<evidence type="ECO:0000256" key="3">
    <source>
        <dbReference type="ARBA" id="ARBA00024356"/>
    </source>
</evidence>
<reference evidence="4 5" key="1">
    <citation type="journal article" date="2016" name="Nat. Commun.">
        <title>Thousands of microbial genomes shed light on interconnected biogeochemical processes in an aquifer system.</title>
        <authorList>
            <person name="Anantharaman K."/>
            <person name="Brown C.T."/>
            <person name="Hug L.A."/>
            <person name="Sharon I."/>
            <person name="Castelle C.J."/>
            <person name="Probst A.J."/>
            <person name="Thomas B.C."/>
            <person name="Singh A."/>
            <person name="Wilkins M.J."/>
            <person name="Karaoz U."/>
            <person name="Brodie E.L."/>
            <person name="Williams K.H."/>
            <person name="Hubbard S.S."/>
            <person name="Banfield J.F."/>
        </authorList>
    </citation>
    <scope>NUCLEOTIDE SEQUENCE [LARGE SCALE GENOMIC DNA]</scope>
</reference>
<evidence type="ECO:0008006" key="6">
    <source>
        <dbReference type="Google" id="ProtNLM"/>
    </source>
</evidence>
<dbReference type="PANTHER" id="PTHR34106">
    <property type="entry name" value="GLYCOSIDASE"/>
    <property type="match status" value="1"/>
</dbReference>
<organism evidence="4 5">
    <name type="scientific">Candidatus Woesebacteria bacterium RIFOXYD1_FULL_43_18</name>
    <dbReference type="NCBI Taxonomy" id="1802551"/>
    <lineage>
        <taxon>Bacteria</taxon>
        <taxon>Candidatus Woeseibacteriota</taxon>
    </lineage>
</organism>
<name>A0A1F8DJX2_9BACT</name>
<evidence type="ECO:0000256" key="2">
    <source>
        <dbReference type="ARBA" id="ARBA00022679"/>
    </source>
</evidence>
<dbReference type="InterPro" id="IPR007184">
    <property type="entry name" value="Mannoside_phosphorylase"/>
</dbReference>
<dbReference type="EMBL" id="MGIL01000013">
    <property type="protein sequence ID" value="OGM88299.1"/>
    <property type="molecule type" value="Genomic_DNA"/>
</dbReference>
<dbReference type="CDD" id="cd18614">
    <property type="entry name" value="GH130"/>
    <property type="match status" value="1"/>
</dbReference>
<dbReference type="SUPFAM" id="SSF75005">
    <property type="entry name" value="Arabinanase/levansucrase/invertase"/>
    <property type="match status" value="2"/>
</dbReference>
<gene>
    <name evidence="4" type="ORF">A2573_02695</name>
</gene>
<accession>A0A1F8DJX2</accession>
<keyword evidence="2" id="KW-0808">Transferase</keyword>
<keyword evidence="1" id="KW-0328">Glycosyltransferase</keyword>